<sequence>MQRRHLLSIAALCGTAVLPWQAQAQAQAQAQDSANWPVKPVRMLVGSAPGGGTDAMARAVADRLGPLLKQPVIVENRPGVSNTLAVDMTAKATDGHTMVMGVVTAHAIAPHLLKLGYDNNRDLVPVAFVGSVPNVLVVGNSVAANTVAELVAMARKNPNQINFASSGTGSTQHIAAEVFKDAAGIQITHVPYKGSAAALVDLVSGQVQMSFDTMPSVIGQIKAGKLRALAVTSPQRNPQLPQVPTMAEAGLRDVEISAWYGIYMPASTPKAVQQKVHDEVNKVIAMPETKTRLEAVGAELRPMPQADFGSFHLAEYKRFGDIIRKNNIKLD</sequence>
<dbReference type="PIRSF" id="PIRSF017082">
    <property type="entry name" value="YflP"/>
    <property type="match status" value="1"/>
</dbReference>
<dbReference type="InterPro" id="IPR005064">
    <property type="entry name" value="BUG"/>
</dbReference>
<organism evidence="1">
    <name type="scientific">bioreactor metagenome</name>
    <dbReference type="NCBI Taxonomy" id="1076179"/>
    <lineage>
        <taxon>unclassified sequences</taxon>
        <taxon>metagenomes</taxon>
        <taxon>ecological metagenomes</taxon>
    </lineage>
</organism>
<dbReference type="EMBL" id="VSSQ01026461">
    <property type="protein sequence ID" value="MPM75186.1"/>
    <property type="molecule type" value="Genomic_DNA"/>
</dbReference>
<dbReference type="PANTHER" id="PTHR42928:SF5">
    <property type="entry name" value="BLR1237 PROTEIN"/>
    <property type="match status" value="1"/>
</dbReference>
<dbReference type="CDD" id="cd13578">
    <property type="entry name" value="PBP2_Bug27"/>
    <property type="match status" value="1"/>
</dbReference>
<evidence type="ECO:0008006" key="2">
    <source>
        <dbReference type="Google" id="ProtNLM"/>
    </source>
</evidence>
<accession>A0A645CDX9</accession>
<evidence type="ECO:0000313" key="1">
    <source>
        <dbReference type="EMBL" id="MPM75186.1"/>
    </source>
</evidence>
<dbReference type="AlphaFoldDB" id="A0A645CDX9"/>
<dbReference type="Gene3D" id="3.40.190.150">
    <property type="entry name" value="Bordetella uptake gene, domain 1"/>
    <property type="match status" value="1"/>
</dbReference>
<dbReference type="PANTHER" id="PTHR42928">
    <property type="entry name" value="TRICARBOXYLATE-BINDING PROTEIN"/>
    <property type="match status" value="1"/>
</dbReference>
<name>A0A645CDX9_9ZZZZ</name>
<dbReference type="Gene3D" id="3.40.190.10">
    <property type="entry name" value="Periplasmic binding protein-like II"/>
    <property type="match status" value="1"/>
</dbReference>
<protein>
    <recommendedName>
        <fullName evidence="2">ABC transporter substrate-binding protein</fullName>
    </recommendedName>
</protein>
<dbReference type="InterPro" id="IPR042100">
    <property type="entry name" value="Bug_dom1"/>
</dbReference>
<dbReference type="SUPFAM" id="SSF53850">
    <property type="entry name" value="Periplasmic binding protein-like II"/>
    <property type="match status" value="1"/>
</dbReference>
<comment type="caution">
    <text evidence="1">The sequence shown here is derived from an EMBL/GenBank/DDBJ whole genome shotgun (WGS) entry which is preliminary data.</text>
</comment>
<dbReference type="Pfam" id="PF03401">
    <property type="entry name" value="TctC"/>
    <property type="match status" value="1"/>
</dbReference>
<reference evidence="1" key="1">
    <citation type="submission" date="2019-08" db="EMBL/GenBank/DDBJ databases">
        <authorList>
            <person name="Kucharzyk K."/>
            <person name="Murdoch R.W."/>
            <person name="Higgins S."/>
            <person name="Loffler F."/>
        </authorList>
    </citation>
    <scope>NUCLEOTIDE SEQUENCE</scope>
</reference>
<proteinExistence type="predicted"/>
<gene>
    <name evidence="1" type="ORF">SDC9_122177</name>
</gene>